<gene>
    <name evidence="2" type="ORF">ACH5RR_006953</name>
</gene>
<evidence type="ECO:0000313" key="2">
    <source>
        <dbReference type="EMBL" id="KAL3533432.1"/>
    </source>
</evidence>
<comment type="caution">
    <text evidence="2">The sequence shown here is derived from an EMBL/GenBank/DDBJ whole genome shotgun (WGS) entry which is preliminary data.</text>
</comment>
<reference evidence="2 3" key="1">
    <citation type="submission" date="2024-11" db="EMBL/GenBank/DDBJ databases">
        <title>A near-complete genome assembly of Cinchona calisaya.</title>
        <authorList>
            <person name="Lian D.C."/>
            <person name="Zhao X.W."/>
            <person name="Wei L."/>
        </authorList>
    </citation>
    <scope>NUCLEOTIDE SEQUENCE [LARGE SCALE GENOMIC DNA]</scope>
    <source>
        <tissue evidence="2">Nenye</tissue>
    </source>
</reference>
<evidence type="ECO:0000256" key="1">
    <source>
        <dbReference type="SAM" id="Phobius"/>
    </source>
</evidence>
<sequence>MHRVYYWHTICMSFKPLVSNLVIAYTQALLLGQVATSFNYISSISHISWATSHLMCNFITNKTNSQLQSAFTKVVSMTMDTLRYILIHIIPRRWWWWSSLPLKYSNQSACRILLSYDSIYNRLGLLFLVLLVDPLYMSFGFHTYTK</sequence>
<keyword evidence="1" id="KW-0812">Transmembrane</keyword>
<proteinExistence type="predicted"/>
<keyword evidence="3" id="KW-1185">Reference proteome</keyword>
<organism evidence="2 3">
    <name type="scientific">Cinchona calisaya</name>
    <dbReference type="NCBI Taxonomy" id="153742"/>
    <lineage>
        <taxon>Eukaryota</taxon>
        <taxon>Viridiplantae</taxon>
        <taxon>Streptophyta</taxon>
        <taxon>Embryophyta</taxon>
        <taxon>Tracheophyta</taxon>
        <taxon>Spermatophyta</taxon>
        <taxon>Magnoliopsida</taxon>
        <taxon>eudicotyledons</taxon>
        <taxon>Gunneridae</taxon>
        <taxon>Pentapetalae</taxon>
        <taxon>asterids</taxon>
        <taxon>lamiids</taxon>
        <taxon>Gentianales</taxon>
        <taxon>Rubiaceae</taxon>
        <taxon>Cinchonoideae</taxon>
        <taxon>Cinchoneae</taxon>
        <taxon>Cinchona</taxon>
    </lineage>
</organism>
<feature type="transmembrane region" description="Helical" evidence="1">
    <location>
        <begin position="123"/>
        <end position="144"/>
    </location>
</feature>
<dbReference type="Proteomes" id="UP001630127">
    <property type="component" value="Unassembled WGS sequence"/>
</dbReference>
<accession>A0ABD3AQE7</accession>
<keyword evidence="1" id="KW-0472">Membrane</keyword>
<dbReference type="EMBL" id="JBJUIK010000003">
    <property type="protein sequence ID" value="KAL3533432.1"/>
    <property type="molecule type" value="Genomic_DNA"/>
</dbReference>
<evidence type="ECO:0000313" key="3">
    <source>
        <dbReference type="Proteomes" id="UP001630127"/>
    </source>
</evidence>
<keyword evidence="1" id="KW-1133">Transmembrane helix</keyword>
<name>A0ABD3AQE7_9GENT</name>
<protein>
    <recommendedName>
        <fullName evidence="4">G-protein coupled receptors family 1 profile domain-containing protein</fullName>
    </recommendedName>
</protein>
<evidence type="ECO:0008006" key="4">
    <source>
        <dbReference type="Google" id="ProtNLM"/>
    </source>
</evidence>
<dbReference type="AlphaFoldDB" id="A0ABD3AQE7"/>